<name>A0A9P1CWT3_9DINO</name>
<evidence type="ECO:0000313" key="3">
    <source>
        <dbReference type="EMBL" id="CAI3998821.1"/>
    </source>
</evidence>
<organism evidence="3">
    <name type="scientific">Cladocopium goreaui</name>
    <dbReference type="NCBI Taxonomy" id="2562237"/>
    <lineage>
        <taxon>Eukaryota</taxon>
        <taxon>Sar</taxon>
        <taxon>Alveolata</taxon>
        <taxon>Dinophyceae</taxon>
        <taxon>Suessiales</taxon>
        <taxon>Symbiodiniaceae</taxon>
        <taxon>Cladocopium</taxon>
    </lineage>
</organism>
<dbReference type="EMBL" id="CAMXCT020002547">
    <property type="protein sequence ID" value="CAL1152196.1"/>
    <property type="molecule type" value="Genomic_DNA"/>
</dbReference>
<accession>A0A9P1CWT3</accession>
<dbReference type="EMBL" id="CAMXCT030002547">
    <property type="protein sequence ID" value="CAL4786133.1"/>
    <property type="molecule type" value="Genomic_DNA"/>
</dbReference>
<keyword evidence="2" id="KW-0812">Transmembrane</keyword>
<reference evidence="4 5" key="2">
    <citation type="submission" date="2024-05" db="EMBL/GenBank/DDBJ databases">
        <authorList>
            <person name="Chen Y."/>
            <person name="Shah S."/>
            <person name="Dougan E. K."/>
            <person name="Thang M."/>
            <person name="Chan C."/>
        </authorList>
    </citation>
    <scope>NUCLEOTIDE SEQUENCE [LARGE SCALE GENOMIC DNA]</scope>
</reference>
<evidence type="ECO:0000313" key="5">
    <source>
        <dbReference type="Proteomes" id="UP001152797"/>
    </source>
</evidence>
<comment type="caution">
    <text evidence="3">The sequence shown here is derived from an EMBL/GenBank/DDBJ whole genome shotgun (WGS) entry which is preliminary data.</text>
</comment>
<keyword evidence="2" id="KW-1133">Transmembrane helix</keyword>
<gene>
    <name evidence="3" type="ORF">C1SCF055_LOCUS25091</name>
</gene>
<evidence type="ECO:0000313" key="4">
    <source>
        <dbReference type="EMBL" id="CAL4786133.1"/>
    </source>
</evidence>
<reference evidence="3" key="1">
    <citation type="submission" date="2022-10" db="EMBL/GenBank/DDBJ databases">
        <authorList>
            <person name="Chen Y."/>
            <person name="Dougan E. K."/>
            <person name="Chan C."/>
            <person name="Rhodes N."/>
            <person name="Thang M."/>
        </authorList>
    </citation>
    <scope>NUCLEOTIDE SEQUENCE</scope>
</reference>
<feature type="compositionally biased region" description="Basic and acidic residues" evidence="1">
    <location>
        <begin position="179"/>
        <end position="192"/>
    </location>
</feature>
<feature type="region of interest" description="Disordered" evidence="1">
    <location>
        <begin position="179"/>
        <end position="205"/>
    </location>
</feature>
<dbReference type="AlphaFoldDB" id="A0A9P1CWT3"/>
<dbReference type="Proteomes" id="UP001152797">
    <property type="component" value="Unassembled WGS sequence"/>
</dbReference>
<sequence length="318" mass="36086">MRALMFLCNIVNLEHGFEMVGEDEFEILVKRDQFGKSVTKMAKMLFRIGFAMEMFTGADGLSIDDGMCAMDEAPATTSLSLWTPSGFALAFAVLTIIAVFGWMGWMIYKLQKKLNLVEIKVNAVSGFNLPRMESEHMELLGDHADLKNAVEKVQIFSENLWGSLVEVGGYMADHETALSDERRGELEQKEAENQEIAMQDDSSDERLLSVQRSIMRMHRRFFEMSKLYTIAAVEERTEGDESETMEHPDDFIDEDDTAYGAPPSETEPEPHGASDEPMETSMAEMEPDDEAEHGLISEQIELANRLETLRRELEQRMQ</sequence>
<evidence type="ECO:0000256" key="2">
    <source>
        <dbReference type="SAM" id="Phobius"/>
    </source>
</evidence>
<protein>
    <submittedName>
        <fullName evidence="3">Uncharacterized protein</fullName>
    </submittedName>
</protein>
<feature type="transmembrane region" description="Helical" evidence="2">
    <location>
        <begin position="87"/>
        <end position="108"/>
    </location>
</feature>
<evidence type="ECO:0000256" key="1">
    <source>
        <dbReference type="SAM" id="MobiDB-lite"/>
    </source>
</evidence>
<keyword evidence="2" id="KW-0472">Membrane</keyword>
<proteinExistence type="predicted"/>
<dbReference type="EMBL" id="CAMXCT010002547">
    <property type="protein sequence ID" value="CAI3998821.1"/>
    <property type="molecule type" value="Genomic_DNA"/>
</dbReference>
<feature type="non-terminal residue" evidence="3">
    <location>
        <position position="318"/>
    </location>
</feature>
<feature type="region of interest" description="Disordered" evidence="1">
    <location>
        <begin position="236"/>
        <end position="296"/>
    </location>
</feature>
<keyword evidence="5" id="KW-1185">Reference proteome</keyword>